<sequence>MRQLAAAAWLCAAAAAGAADPAEPIACTVVGGEADGLPACAAKEASVVQSDDDGEEVAMLARPRAFRARGARYGAPRNKSFSEETLADLGSVISNLPPIHETQVSGKWNGRPVPPGVAPGESSKLSRAPSSAFDVDPADFRKYRNGHHRRPTDPPTREEIVMVQKFLFGPGPVSSTAEADALFATEPWQTLRPGLAASGVGGIHPATISGIVDPGVACPPLDGPTYDEYVGLIGVDRAFAALLNCSRLRCHSRHLWHAREIGVEVPDRQHVLDVEAAIESGKEKYRMSRILSVRMTGGYHKKTYKGKDYTKWGSEVFIAVDVANPKALRVVPKYVDVYEKALDYKVKPPTTAPLDNSSAAILRTATSAMYLDYQTMGTTLGLPSNYLPQYNGRPGDFVGTPVTYIMKFARPFEHRYGSHAYTYGQGAKEWIMSAELGNIRYEAFPIDGHAVSSGTIIGQMPLTFIYAINSTGGYVNPEQTLPSFTGGHAESAAMTWYGRGMTFNHTGGSNLLAAAAAHMGIDVAGTPLAPLKKDRNAAMYAEVVEILAEAIWRAWGDDEAIPGTGFRPGALARARKHGRVVNIPADALKHSFDVPTFNNHATAPGFNSDGSPFLPPGRTRDARSNPPWMAPPLDANGEPQYSANGPSPPGAAANRQSHPTTAPYKIDGYAVTYDVGMKWKVLLSFDRSAGLTFWNLRMRLPPSAESPDGAEYSLLFRANVPNFGTDYATGSLGNPQAFTFLESHYGAATAHVKGASCKGATLPAFKHKGGGGPFLRNKFGVQTTSYATLGVRDFVDPFFHLPMEAFPVFETGMAEDALIQDAFCIEEHIPGVNNWHMYAMQTERCLTVSQTTISDAYNVIVKGEFCNTGHIFIGQDLQGKPAPSGPATIDGVGGAFSARGRGGYAANHLHWGVVALEGFVGGEDNVLQVVDAEQDGDTDIFGMAFNFLTKRVTSARDKEKLSFKHCLDRSYRLAGVNSSGEEIGGLKLESHCWGSHIKRSPQAAAAGIPLERQYYGNHWWLRDQDVFVLPVDQKARRRDTMDLLSNGRVGQHYDFYRSTEHAQAGTSDFGKSFAMFSVLKMRHNVQTEELPIQVAFKKHGVNLKPHMLTGFNMDILTRYDPAWNRNFQTNFIGTGGREYVEALSYTSEFATP</sequence>
<evidence type="ECO:0008006" key="4">
    <source>
        <dbReference type="Google" id="ProtNLM"/>
    </source>
</evidence>
<feature type="chain" id="PRO_5030649944" description="Amine oxidase" evidence="2">
    <location>
        <begin position="20"/>
        <end position="1152"/>
    </location>
</feature>
<dbReference type="InterPro" id="IPR036460">
    <property type="entry name" value="Cu_amine_oxidase_C_sf"/>
</dbReference>
<dbReference type="AlphaFoldDB" id="A0A7S4SWI7"/>
<evidence type="ECO:0000313" key="3">
    <source>
        <dbReference type="EMBL" id="CAE4657798.1"/>
    </source>
</evidence>
<dbReference type="GO" id="GO:0048038">
    <property type="term" value="F:quinone binding"/>
    <property type="evidence" value="ECO:0007669"/>
    <property type="project" value="InterPro"/>
</dbReference>
<name>A0A7S4SWI7_9DINO</name>
<feature type="region of interest" description="Disordered" evidence="1">
    <location>
        <begin position="603"/>
        <end position="661"/>
    </location>
</feature>
<dbReference type="GO" id="GO:0005507">
    <property type="term" value="F:copper ion binding"/>
    <property type="evidence" value="ECO:0007669"/>
    <property type="project" value="InterPro"/>
</dbReference>
<feature type="compositionally biased region" description="Low complexity" evidence="1">
    <location>
        <begin position="642"/>
        <end position="654"/>
    </location>
</feature>
<dbReference type="GO" id="GO:0008131">
    <property type="term" value="F:primary methylamine oxidase activity"/>
    <property type="evidence" value="ECO:0007669"/>
    <property type="project" value="InterPro"/>
</dbReference>
<feature type="signal peptide" evidence="2">
    <location>
        <begin position="1"/>
        <end position="19"/>
    </location>
</feature>
<feature type="region of interest" description="Disordered" evidence="1">
    <location>
        <begin position="103"/>
        <end position="155"/>
    </location>
</feature>
<protein>
    <recommendedName>
        <fullName evidence="4">Amine oxidase</fullName>
    </recommendedName>
</protein>
<keyword evidence="2" id="KW-0732">Signal</keyword>
<gene>
    <name evidence="3" type="ORF">AMON00008_LOCUS57729</name>
</gene>
<dbReference type="GO" id="GO:0009308">
    <property type="term" value="P:amine metabolic process"/>
    <property type="evidence" value="ECO:0007669"/>
    <property type="project" value="InterPro"/>
</dbReference>
<dbReference type="Gene3D" id="2.70.98.20">
    <property type="entry name" value="Copper amine oxidase, catalytic domain"/>
    <property type="match status" value="1"/>
</dbReference>
<dbReference type="EMBL" id="HBNR01080781">
    <property type="protein sequence ID" value="CAE4657798.1"/>
    <property type="molecule type" value="Transcribed_RNA"/>
</dbReference>
<organism evidence="3">
    <name type="scientific">Alexandrium monilatum</name>
    <dbReference type="NCBI Taxonomy" id="311494"/>
    <lineage>
        <taxon>Eukaryota</taxon>
        <taxon>Sar</taxon>
        <taxon>Alveolata</taxon>
        <taxon>Dinophyceae</taxon>
        <taxon>Gonyaulacales</taxon>
        <taxon>Pyrocystaceae</taxon>
        <taxon>Alexandrium</taxon>
    </lineage>
</organism>
<proteinExistence type="predicted"/>
<evidence type="ECO:0000256" key="1">
    <source>
        <dbReference type="SAM" id="MobiDB-lite"/>
    </source>
</evidence>
<accession>A0A7S4SWI7</accession>
<reference evidence="3" key="1">
    <citation type="submission" date="2021-01" db="EMBL/GenBank/DDBJ databases">
        <authorList>
            <person name="Corre E."/>
            <person name="Pelletier E."/>
            <person name="Niang G."/>
            <person name="Scheremetjew M."/>
            <person name="Finn R."/>
            <person name="Kale V."/>
            <person name="Holt S."/>
            <person name="Cochrane G."/>
            <person name="Meng A."/>
            <person name="Brown T."/>
            <person name="Cohen L."/>
        </authorList>
    </citation>
    <scope>NUCLEOTIDE SEQUENCE</scope>
    <source>
        <strain evidence="3">CCMP3105</strain>
    </source>
</reference>
<evidence type="ECO:0000256" key="2">
    <source>
        <dbReference type="SAM" id="SignalP"/>
    </source>
</evidence>